<protein>
    <submittedName>
        <fullName evidence="3">Aryl-alcohol dehydrogenase-like predicted oxidoreductase</fullName>
    </submittedName>
</protein>
<dbReference type="PANTHER" id="PTHR43364:SF18">
    <property type="entry name" value="OXIDOREDUCTASE"/>
    <property type="match status" value="1"/>
</dbReference>
<dbReference type="OrthoDB" id="9773828at2"/>
<gene>
    <name evidence="3" type="ORF">FBZ89_10749</name>
</gene>
<dbReference type="InterPro" id="IPR036812">
    <property type="entry name" value="NAD(P)_OxRdtase_dom_sf"/>
</dbReference>
<evidence type="ECO:0000259" key="2">
    <source>
        <dbReference type="Pfam" id="PF00248"/>
    </source>
</evidence>
<dbReference type="Pfam" id="PF00248">
    <property type="entry name" value="Aldo_ket_red"/>
    <property type="match status" value="1"/>
</dbReference>
<dbReference type="SUPFAM" id="SSF51430">
    <property type="entry name" value="NAD(P)-linked oxidoreductase"/>
    <property type="match status" value="1"/>
</dbReference>
<accession>A0A560FFG5</accession>
<dbReference type="FunFam" id="3.20.20.100:FF:000004">
    <property type="entry name" value="Oxidoreductase, aldo/keto reductase"/>
    <property type="match status" value="1"/>
</dbReference>
<reference evidence="3 4" key="1">
    <citation type="submission" date="2019-06" db="EMBL/GenBank/DDBJ databases">
        <title>Genomic Encyclopedia of Type Strains, Phase IV (KMG-V): Genome sequencing to study the core and pangenomes of soil and plant-associated prokaryotes.</title>
        <authorList>
            <person name="Whitman W."/>
        </authorList>
    </citation>
    <scope>NUCLEOTIDE SEQUENCE [LARGE SCALE GENOMIC DNA]</scope>
    <source>
        <strain evidence="3 4">BR 11880</strain>
    </source>
</reference>
<dbReference type="AlphaFoldDB" id="A0A560FFG5"/>
<evidence type="ECO:0000313" key="3">
    <source>
        <dbReference type="EMBL" id="TWB20338.1"/>
    </source>
</evidence>
<comment type="caution">
    <text evidence="3">The sequence shown here is derived from an EMBL/GenBank/DDBJ whole genome shotgun (WGS) entry which is preliminary data.</text>
</comment>
<sequence length="353" mass="38363">MKYKTLGNTGLLVSQLCLGTMTFSDGTGVYEHIGNVGQSDADDLVKASIDAGINFFDTADVYSAGASERTLGQSFKNLGIPRNEVVLATKVYSRMGQGRNDVGASRGHIMDAVEASLRRLQTDHIDLYQIHATDTLTPVEETLRALDDLVRQGKVRYLGVSNWQAWRIATALGISARLNLERFNTLQAYYSIAGRDLERELKPLLEAEKMGLLVWSPLAGGLLSGKFSRENQSPEGSRRSSFDFPIVDKERAWTVIDALKPIAAAHGCSPARIALAWLLAKPVVTSVIVGAKRLSQLQDNIAATGIVLSDDEIAALDAVSELPPEYPGWMLATQGSDRMGPVDLWADKISQTS</sequence>
<proteinExistence type="predicted"/>
<dbReference type="GO" id="GO:0005829">
    <property type="term" value="C:cytosol"/>
    <property type="evidence" value="ECO:0007669"/>
    <property type="project" value="TreeGrafter"/>
</dbReference>
<evidence type="ECO:0000256" key="1">
    <source>
        <dbReference type="ARBA" id="ARBA00023002"/>
    </source>
</evidence>
<keyword evidence="1" id="KW-0560">Oxidoreductase</keyword>
<organism evidence="3 4">
    <name type="scientific">Nitrospirillum amazonense</name>
    <dbReference type="NCBI Taxonomy" id="28077"/>
    <lineage>
        <taxon>Bacteria</taxon>
        <taxon>Pseudomonadati</taxon>
        <taxon>Pseudomonadota</taxon>
        <taxon>Alphaproteobacteria</taxon>
        <taxon>Rhodospirillales</taxon>
        <taxon>Azospirillaceae</taxon>
        <taxon>Nitrospirillum</taxon>
    </lineage>
</organism>
<dbReference type="InterPro" id="IPR050523">
    <property type="entry name" value="AKR_Detox_Biosynth"/>
</dbReference>
<dbReference type="RefSeq" id="WP_145750461.1">
    <property type="nucleotide sequence ID" value="NZ_VITN01000007.1"/>
</dbReference>
<name>A0A560FFG5_9PROT</name>
<dbReference type="Gene3D" id="3.20.20.100">
    <property type="entry name" value="NADP-dependent oxidoreductase domain"/>
    <property type="match status" value="1"/>
</dbReference>
<evidence type="ECO:0000313" key="4">
    <source>
        <dbReference type="Proteomes" id="UP000319859"/>
    </source>
</evidence>
<dbReference type="InterPro" id="IPR023210">
    <property type="entry name" value="NADP_OxRdtase_dom"/>
</dbReference>
<dbReference type="PANTHER" id="PTHR43364">
    <property type="entry name" value="NADH-SPECIFIC METHYLGLYOXAL REDUCTASE-RELATED"/>
    <property type="match status" value="1"/>
</dbReference>
<feature type="domain" description="NADP-dependent oxidoreductase" evidence="2">
    <location>
        <begin position="16"/>
        <end position="320"/>
    </location>
</feature>
<dbReference type="Proteomes" id="UP000319859">
    <property type="component" value="Unassembled WGS sequence"/>
</dbReference>
<dbReference type="EMBL" id="VITN01000007">
    <property type="protein sequence ID" value="TWB20338.1"/>
    <property type="molecule type" value="Genomic_DNA"/>
</dbReference>
<dbReference type="CDD" id="cd19091">
    <property type="entry name" value="AKR_PsAKR"/>
    <property type="match status" value="1"/>
</dbReference>
<dbReference type="GO" id="GO:0016491">
    <property type="term" value="F:oxidoreductase activity"/>
    <property type="evidence" value="ECO:0007669"/>
    <property type="project" value="UniProtKB-KW"/>
</dbReference>